<feature type="transmembrane region" description="Helical" evidence="1">
    <location>
        <begin position="43"/>
        <end position="61"/>
    </location>
</feature>
<feature type="transmembrane region" description="Helical" evidence="1">
    <location>
        <begin position="81"/>
        <end position="99"/>
    </location>
</feature>
<dbReference type="Proteomes" id="UP000184693">
    <property type="component" value="Unassembled WGS sequence"/>
</dbReference>
<dbReference type="EMBL" id="FSRM01000002">
    <property type="protein sequence ID" value="SIO50603.1"/>
    <property type="molecule type" value="Genomic_DNA"/>
</dbReference>
<keyword evidence="1" id="KW-1133">Transmembrane helix</keyword>
<feature type="transmembrane region" description="Helical" evidence="1">
    <location>
        <begin position="6"/>
        <end position="31"/>
    </location>
</feature>
<name>A0A1N6K2D8_9BURK</name>
<gene>
    <name evidence="2" type="ORF">SAMN05444168_5798</name>
</gene>
<sequence>MPSPTGSVVALSSASATTFSIGIVYLGYWGIHEPAPWRFTDALVVLCALGGFACLGLVPWMATRPVESESNDAGIRVARRLFLAGVCAIWFSVSLSVMMSA</sequence>
<keyword evidence="1" id="KW-0472">Membrane</keyword>
<evidence type="ECO:0000256" key="1">
    <source>
        <dbReference type="SAM" id="Phobius"/>
    </source>
</evidence>
<keyword evidence="1" id="KW-0812">Transmembrane</keyword>
<organism evidence="2 3">
    <name type="scientific">Paraburkholderia phenazinium</name>
    <dbReference type="NCBI Taxonomy" id="60549"/>
    <lineage>
        <taxon>Bacteria</taxon>
        <taxon>Pseudomonadati</taxon>
        <taxon>Pseudomonadota</taxon>
        <taxon>Betaproteobacteria</taxon>
        <taxon>Burkholderiales</taxon>
        <taxon>Burkholderiaceae</taxon>
        <taxon>Paraburkholderia</taxon>
    </lineage>
</organism>
<accession>A0A1N6K2D8</accession>
<proteinExistence type="predicted"/>
<dbReference type="OrthoDB" id="9101173at2"/>
<dbReference type="RefSeq" id="WP_074267726.1">
    <property type="nucleotide sequence ID" value="NZ_FSRM01000002.1"/>
</dbReference>
<dbReference type="AlphaFoldDB" id="A0A1N6K2D8"/>
<evidence type="ECO:0000313" key="3">
    <source>
        <dbReference type="Proteomes" id="UP000184693"/>
    </source>
</evidence>
<protein>
    <submittedName>
        <fullName evidence="2">Uncharacterized protein</fullName>
    </submittedName>
</protein>
<reference evidence="2 3" key="1">
    <citation type="submission" date="2016-11" db="EMBL/GenBank/DDBJ databases">
        <authorList>
            <person name="Jaros S."/>
            <person name="Januszkiewicz K."/>
            <person name="Wedrychowicz H."/>
        </authorList>
    </citation>
    <scope>NUCLEOTIDE SEQUENCE [LARGE SCALE GENOMIC DNA]</scope>
    <source>
        <strain evidence="2 3">GAS86</strain>
    </source>
</reference>
<evidence type="ECO:0000313" key="2">
    <source>
        <dbReference type="EMBL" id="SIO50603.1"/>
    </source>
</evidence>